<keyword evidence="9" id="KW-0472">Membrane</keyword>
<keyword evidence="3" id="KW-0597">Phosphoprotein</keyword>
<dbReference type="InterPro" id="IPR036890">
    <property type="entry name" value="HATPase_C_sf"/>
</dbReference>
<dbReference type="InterPro" id="IPR050482">
    <property type="entry name" value="Sensor_HK_TwoCompSys"/>
</dbReference>
<evidence type="ECO:0000256" key="2">
    <source>
        <dbReference type="ARBA" id="ARBA00012438"/>
    </source>
</evidence>
<dbReference type="OrthoDB" id="227596at2"/>
<evidence type="ECO:0000256" key="4">
    <source>
        <dbReference type="ARBA" id="ARBA00022679"/>
    </source>
</evidence>
<dbReference type="RefSeq" id="WP_132820569.1">
    <property type="nucleotide sequence ID" value="NZ_SMKI01000336.1"/>
</dbReference>
<feature type="domain" description="Signal transduction histidine kinase subgroup 3 dimerisation and phosphoacceptor" evidence="11">
    <location>
        <begin position="209"/>
        <end position="274"/>
    </location>
</feature>
<dbReference type="GO" id="GO:0000155">
    <property type="term" value="F:phosphorelay sensor kinase activity"/>
    <property type="evidence" value="ECO:0007669"/>
    <property type="project" value="InterPro"/>
</dbReference>
<dbReference type="GO" id="GO:0016020">
    <property type="term" value="C:membrane"/>
    <property type="evidence" value="ECO:0007669"/>
    <property type="project" value="InterPro"/>
</dbReference>
<comment type="caution">
    <text evidence="13">The sequence shown here is derived from an EMBL/GenBank/DDBJ whole genome shotgun (WGS) entry which is preliminary data.</text>
</comment>
<dbReference type="Pfam" id="PF23539">
    <property type="entry name" value="DUF7134"/>
    <property type="match status" value="1"/>
</dbReference>
<keyword evidence="9" id="KW-1133">Transmembrane helix</keyword>
<evidence type="ECO:0000259" key="12">
    <source>
        <dbReference type="Pfam" id="PF23539"/>
    </source>
</evidence>
<evidence type="ECO:0000256" key="3">
    <source>
        <dbReference type="ARBA" id="ARBA00022553"/>
    </source>
</evidence>
<feature type="domain" description="Histidine kinase/HSP90-like ATPase" evidence="10">
    <location>
        <begin position="324"/>
        <end position="412"/>
    </location>
</feature>
<feature type="domain" description="DUF7134" evidence="12">
    <location>
        <begin position="47"/>
        <end position="189"/>
    </location>
</feature>
<keyword evidence="6 13" id="KW-0418">Kinase</keyword>
<comment type="catalytic activity">
    <reaction evidence="1">
        <text>ATP + protein L-histidine = ADP + protein N-phospho-L-histidine.</text>
        <dbReference type="EC" id="2.7.13.3"/>
    </reaction>
</comment>
<evidence type="ECO:0000313" key="13">
    <source>
        <dbReference type="EMBL" id="TDC69502.1"/>
    </source>
</evidence>
<feature type="transmembrane region" description="Helical" evidence="9">
    <location>
        <begin position="93"/>
        <end position="118"/>
    </location>
</feature>
<dbReference type="Pfam" id="PF07730">
    <property type="entry name" value="HisKA_3"/>
    <property type="match status" value="1"/>
</dbReference>
<dbReference type="InterPro" id="IPR003594">
    <property type="entry name" value="HATPase_dom"/>
</dbReference>
<dbReference type="InterPro" id="IPR055558">
    <property type="entry name" value="DUF7134"/>
</dbReference>
<evidence type="ECO:0000256" key="9">
    <source>
        <dbReference type="SAM" id="Phobius"/>
    </source>
</evidence>
<gene>
    <name evidence="13" type="ORF">E1283_25900</name>
</gene>
<dbReference type="EMBL" id="SMKI01000336">
    <property type="protein sequence ID" value="TDC69502.1"/>
    <property type="molecule type" value="Genomic_DNA"/>
</dbReference>
<proteinExistence type="predicted"/>
<dbReference type="GO" id="GO:0005524">
    <property type="term" value="F:ATP binding"/>
    <property type="evidence" value="ECO:0007669"/>
    <property type="project" value="UniProtKB-KW"/>
</dbReference>
<keyword evidence="8" id="KW-0902">Two-component regulatory system</keyword>
<evidence type="ECO:0000256" key="7">
    <source>
        <dbReference type="ARBA" id="ARBA00022840"/>
    </source>
</evidence>
<dbReference type="Pfam" id="PF02518">
    <property type="entry name" value="HATPase_c"/>
    <property type="match status" value="1"/>
</dbReference>
<keyword evidence="4" id="KW-0808">Transferase</keyword>
<evidence type="ECO:0000256" key="5">
    <source>
        <dbReference type="ARBA" id="ARBA00022741"/>
    </source>
</evidence>
<feature type="transmembrane region" description="Helical" evidence="9">
    <location>
        <begin position="166"/>
        <end position="185"/>
    </location>
</feature>
<dbReference type="PANTHER" id="PTHR24421:SF10">
    <property type="entry name" value="NITRATE_NITRITE SENSOR PROTEIN NARQ"/>
    <property type="match status" value="1"/>
</dbReference>
<dbReference type="Gene3D" id="3.30.565.10">
    <property type="entry name" value="Histidine kinase-like ATPase, C-terminal domain"/>
    <property type="match status" value="1"/>
</dbReference>
<dbReference type="InterPro" id="IPR011712">
    <property type="entry name" value="Sig_transdc_His_kin_sub3_dim/P"/>
</dbReference>
<keyword evidence="7" id="KW-0067">ATP-binding</keyword>
<keyword evidence="14" id="KW-1185">Reference proteome</keyword>
<dbReference type="SUPFAM" id="SSF55874">
    <property type="entry name" value="ATPase domain of HSP90 chaperone/DNA topoisomerase II/histidine kinase"/>
    <property type="match status" value="1"/>
</dbReference>
<feature type="transmembrane region" description="Helical" evidence="9">
    <location>
        <begin position="130"/>
        <end position="146"/>
    </location>
</feature>
<evidence type="ECO:0000259" key="11">
    <source>
        <dbReference type="Pfam" id="PF07730"/>
    </source>
</evidence>
<evidence type="ECO:0000256" key="8">
    <source>
        <dbReference type="ARBA" id="ARBA00023012"/>
    </source>
</evidence>
<reference evidence="13 14" key="1">
    <citation type="submission" date="2019-03" db="EMBL/GenBank/DDBJ databases">
        <title>Draft genome sequences of novel Actinobacteria.</title>
        <authorList>
            <person name="Sahin N."/>
            <person name="Ay H."/>
            <person name="Saygin H."/>
        </authorList>
    </citation>
    <scope>NUCLEOTIDE SEQUENCE [LARGE SCALE GENOMIC DNA]</scope>
    <source>
        <strain evidence="13 14">DSM 41900</strain>
    </source>
</reference>
<evidence type="ECO:0000256" key="1">
    <source>
        <dbReference type="ARBA" id="ARBA00000085"/>
    </source>
</evidence>
<dbReference type="CDD" id="cd16917">
    <property type="entry name" value="HATPase_UhpB-NarQ-NarX-like"/>
    <property type="match status" value="1"/>
</dbReference>
<dbReference type="EC" id="2.7.13.3" evidence="2"/>
<name>A0A4R4T3H7_9ACTN</name>
<keyword evidence="9" id="KW-0812">Transmembrane</keyword>
<protein>
    <recommendedName>
        <fullName evidence="2">histidine kinase</fullName>
        <ecNumber evidence="2">2.7.13.3</ecNumber>
    </recommendedName>
</protein>
<dbReference type="PANTHER" id="PTHR24421">
    <property type="entry name" value="NITRATE/NITRITE SENSOR PROTEIN NARX-RELATED"/>
    <property type="match status" value="1"/>
</dbReference>
<sequence>MSQLNAVPSRAEREHLSFRLSRVAAEAWGWLLRWSRSPGFPAQSTTLLAWGPVWLVVLVPAEPSPLAVLFSVLAPLPLRWRRQRPALAGHLAVLAGLAVFLAFPYAVPPLAVGVLLGCYTLARHRVHHPLVLLLGGSAAALLVNWAQVPLHEWGPYEFGTPLGTQFLPSLPIAVGVLCAIVAGEAERGRVDLRWRRRRDERRRVAAEEEREAIARELHDIVSHSVSLIAVRAESATYTTPDLSSEAREGFQQIAHSSRETLNELRQLLGVLRSDRADAASGEAVPVPQPTLDRLGDLLNDHRQAGGSAELLVDGTRRRLPSSVELAAYRIVQESLTNARRHAPESHARVSIRYRADGLAVQVLDDGPGPAVAEDESHGGHGVIGMRERVALLGGDFYAGPGPDGGFFVSAVLTSRTAGEASA</sequence>
<organism evidence="13 14">
    <name type="scientific">Streptomyces hainanensis</name>
    <dbReference type="NCBI Taxonomy" id="402648"/>
    <lineage>
        <taxon>Bacteria</taxon>
        <taxon>Bacillati</taxon>
        <taxon>Actinomycetota</taxon>
        <taxon>Actinomycetes</taxon>
        <taxon>Kitasatosporales</taxon>
        <taxon>Streptomycetaceae</taxon>
        <taxon>Streptomyces</taxon>
    </lineage>
</organism>
<dbReference type="GO" id="GO:0046983">
    <property type="term" value="F:protein dimerization activity"/>
    <property type="evidence" value="ECO:0007669"/>
    <property type="project" value="InterPro"/>
</dbReference>
<dbReference type="Gene3D" id="1.20.5.1930">
    <property type="match status" value="1"/>
</dbReference>
<accession>A0A4R4T3H7</accession>
<feature type="transmembrane region" description="Helical" evidence="9">
    <location>
        <begin position="53"/>
        <end position="73"/>
    </location>
</feature>
<dbReference type="AlphaFoldDB" id="A0A4R4T3H7"/>
<evidence type="ECO:0000259" key="10">
    <source>
        <dbReference type="Pfam" id="PF02518"/>
    </source>
</evidence>
<dbReference type="Proteomes" id="UP000295345">
    <property type="component" value="Unassembled WGS sequence"/>
</dbReference>
<evidence type="ECO:0000256" key="6">
    <source>
        <dbReference type="ARBA" id="ARBA00022777"/>
    </source>
</evidence>
<keyword evidence="5" id="KW-0547">Nucleotide-binding</keyword>
<evidence type="ECO:0000313" key="14">
    <source>
        <dbReference type="Proteomes" id="UP000295345"/>
    </source>
</evidence>